<gene>
    <name evidence="1" type="ORF">A2442_00445</name>
</gene>
<dbReference type="AlphaFoldDB" id="A0A1F5EIC0"/>
<organism evidence="1 2">
    <name type="scientific">Candidatus Campbellbacteria bacterium RIFOXYC2_FULL_35_25</name>
    <dbReference type="NCBI Taxonomy" id="1797582"/>
    <lineage>
        <taxon>Bacteria</taxon>
        <taxon>Candidatus Campbelliibacteriota</taxon>
    </lineage>
</organism>
<reference evidence="1 2" key="1">
    <citation type="journal article" date="2016" name="Nat. Commun.">
        <title>Thousands of microbial genomes shed light on interconnected biogeochemical processes in an aquifer system.</title>
        <authorList>
            <person name="Anantharaman K."/>
            <person name="Brown C.T."/>
            <person name="Hug L.A."/>
            <person name="Sharon I."/>
            <person name="Castelle C.J."/>
            <person name="Probst A.J."/>
            <person name="Thomas B.C."/>
            <person name="Singh A."/>
            <person name="Wilkins M.J."/>
            <person name="Karaoz U."/>
            <person name="Brodie E.L."/>
            <person name="Williams K.H."/>
            <person name="Hubbard S.S."/>
            <person name="Banfield J.F."/>
        </authorList>
    </citation>
    <scope>NUCLEOTIDE SEQUENCE [LARGE SCALE GENOMIC DNA]</scope>
</reference>
<dbReference type="EMBL" id="MFAE01000009">
    <property type="protein sequence ID" value="OGD67080.1"/>
    <property type="molecule type" value="Genomic_DNA"/>
</dbReference>
<evidence type="ECO:0000313" key="1">
    <source>
        <dbReference type="EMBL" id="OGD67080.1"/>
    </source>
</evidence>
<accession>A0A1F5EIC0</accession>
<name>A0A1F5EIC0_9BACT</name>
<dbReference type="Proteomes" id="UP000179003">
    <property type="component" value="Unassembled WGS sequence"/>
</dbReference>
<sequence>MFGCASGVNSAILLYKLATISYLSRWKQALNQYIFVFEEESMIRTRGDLAFLMIFLESFQPFDRGEEIETNVPVGWKLLPGDRIFWECAQFDGLAEVIRCKNLEEAHTVCVIKKIS</sequence>
<proteinExistence type="predicted"/>
<protein>
    <submittedName>
        <fullName evidence="1">Uncharacterized protein</fullName>
    </submittedName>
</protein>
<comment type="caution">
    <text evidence="1">The sequence shown here is derived from an EMBL/GenBank/DDBJ whole genome shotgun (WGS) entry which is preliminary data.</text>
</comment>
<evidence type="ECO:0000313" key="2">
    <source>
        <dbReference type="Proteomes" id="UP000179003"/>
    </source>
</evidence>